<sequence length="87" mass="9684">MATPEIHSCTRLCHNGVDDFGPSFKTRFPPSSRTATTEFELIELILVDQVGIWDSLNKTKLPLDIFSSEECMSWTGISLFATQTAVC</sequence>
<accession>A0A5J5TDJ7</accession>
<organism evidence="1 2">
    <name type="scientific">Gossypium barbadense</name>
    <name type="common">Sea Island cotton</name>
    <name type="synonym">Hibiscus barbadensis</name>
    <dbReference type="NCBI Taxonomy" id="3634"/>
    <lineage>
        <taxon>Eukaryota</taxon>
        <taxon>Viridiplantae</taxon>
        <taxon>Streptophyta</taxon>
        <taxon>Embryophyta</taxon>
        <taxon>Tracheophyta</taxon>
        <taxon>Spermatophyta</taxon>
        <taxon>Magnoliopsida</taxon>
        <taxon>eudicotyledons</taxon>
        <taxon>Gunneridae</taxon>
        <taxon>Pentapetalae</taxon>
        <taxon>rosids</taxon>
        <taxon>malvids</taxon>
        <taxon>Malvales</taxon>
        <taxon>Malvaceae</taxon>
        <taxon>Malvoideae</taxon>
        <taxon>Gossypium</taxon>
    </lineage>
</organism>
<reference evidence="2" key="1">
    <citation type="journal article" date="2020" name="Nat. Genet.">
        <title>Genomic diversifications of five Gossypium allopolyploid species and their impact on cotton improvement.</title>
        <authorList>
            <person name="Chen Z.J."/>
            <person name="Sreedasyam A."/>
            <person name="Ando A."/>
            <person name="Song Q."/>
            <person name="De Santiago L.M."/>
            <person name="Hulse-Kemp A.M."/>
            <person name="Ding M."/>
            <person name="Ye W."/>
            <person name="Kirkbride R.C."/>
            <person name="Jenkins J."/>
            <person name="Plott C."/>
            <person name="Lovell J."/>
            <person name="Lin Y.M."/>
            <person name="Vaughn R."/>
            <person name="Liu B."/>
            <person name="Simpson S."/>
            <person name="Scheffler B.E."/>
            <person name="Wen L."/>
            <person name="Saski C.A."/>
            <person name="Grover C.E."/>
            <person name="Hu G."/>
            <person name="Conover J.L."/>
            <person name="Carlson J.W."/>
            <person name="Shu S."/>
            <person name="Boston L.B."/>
            <person name="Williams M."/>
            <person name="Peterson D.G."/>
            <person name="McGee K."/>
            <person name="Jones D.C."/>
            <person name="Wendel J.F."/>
            <person name="Stelly D.M."/>
            <person name="Grimwood J."/>
            <person name="Schmutz J."/>
        </authorList>
    </citation>
    <scope>NUCLEOTIDE SEQUENCE [LARGE SCALE GENOMIC DNA]</scope>
    <source>
        <strain evidence="2">cv. 3-79</strain>
    </source>
</reference>
<keyword evidence="2" id="KW-1185">Reference proteome</keyword>
<name>A0A5J5TDJ7_GOSBA</name>
<evidence type="ECO:0000313" key="1">
    <source>
        <dbReference type="EMBL" id="KAB2052774.1"/>
    </source>
</evidence>
<protein>
    <submittedName>
        <fullName evidence="1">Uncharacterized protein</fullName>
    </submittedName>
</protein>
<dbReference type="OrthoDB" id="1750881at2759"/>
<proteinExistence type="predicted"/>
<dbReference type="EMBL" id="CM018213">
    <property type="protein sequence ID" value="KAB2052774.1"/>
    <property type="molecule type" value="Genomic_DNA"/>
</dbReference>
<dbReference type="AlphaFoldDB" id="A0A5J5TDJ7"/>
<dbReference type="Proteomes" id="UP000327439">
    <property type="component" value="Chromosome A12"/>
</dbReference>
<evidence type="ECO:0000313" key="2">
    <source>
        <dbReference type="Proteomes" id="UP000327439"/>
    </source>
</evidence>
<gene>
    <name evidence="1" type="ORF">ES319_A12G144000v1</name>
</gene>